<dbReference type="InterPro" id="IPR036770">
    <property type="entry name" value="Ankyrin_rpt-contain_sf"/>
</dbReference>
<feature type="compositionally biased region" description="Gly residues" evidence="4">
    <location>
        <begin position="294"/>
        <end position="305"/>
    </location>
</feature>
<feature type="compositionally biased region" description="Low complexity" evidence="4">
    <location>
        <begin position="319"/>
        <end position="329"/>
    </location>
</feature>
<proteinExistence type="predicted"/>
<organism evidence="6">
    <name type="scientific">Micromonas pusilla (strain CCMP1545)</name>
    <name type="common">Picoplanktonic green alga</name>
    <dbReference type="NCBI Taxonomy" id="564608"/>
    <lineage>
        <taxon>Eukaryota</taxon>
        <taxon>Viridiplantae</taxon>
        <taxon>Chlorophyta</taxon>
        <taxon>Mamiellophyceae</taxon>
        <taxon>Mamiellales</taxon>
        <taxon>Mamiellaceae</taxon>
        <taxon>Micromonas</taxon>
    </lineage>
</organism>
<feature type="repeat" description="ANK" evidence="2">
    <location>
        <begin position="231"/>
        <end position="263"/>
    </location>
</feature>
<dbReference type="STRING" id="564608.C1MM05"/>
<evidence type="ECO:0000256" key="4">
    <source>
        <dbReference type="SAM" id="MobiDB-lite"/>
    </source>
</evidence>
<dbReference type="InterPro" id="IPR002110">
    <property type="entry name" value="Ankyrin_rpt"/>
</dbReference>
<dbReference type="Gene3D" id="1.25.40.20">
    <property type="entry name" value="Ankyrin repeat-containing domain"/>
    <property type="match status" value="1"/>
</dbReference>
<dbReference type="KEGG" id="mpp:MICPUCDRAFT_38791"/>
<gene>
    <name evidence="5" type="ORF">MICPUCDRAFT_38791</name>
</gene>
<evidence type="ECO:0000313" key="6">
    <source>
        <dbReference type="Proteomes" id="UP000001876"/>
    </source>
</evidence>
<dbReference type="PROSITE" id="PS50088">
    <property type="entry name" value="ANK_REPEAT"/>
    <property type="match status" value="1"/>
</dbReference>
<dbReference type="EMBL" id="GG663737">
    <property type="protein sequence ID" value="EEH58956.1"/>
    <property type="molecule type" value="Genomic_DNA"/>
</dbReference>
<sequence>MGDAIGLGGGDGAAVGAIGDMSKEVARMKKMTKQSIDKERAMLDSLNALRRARDASETRVRDLARELQEAQKDTKAWEVEERSAMRRVDENSRGGRLSLRDLPNGGVGAGAGIQEASTPRPQERAGSAYGAKLERFSASDDGTESDGGLTDRSDASLASARRHGEHPVFSKIRHGRVDAVGVMLGERGDFDASARDRFGNTPLIVACQNNRKRITKLCVKAGIPLDAVNAQGNSALHYCYSYGYFELGEYLVTKGANPEVTNAAGLTPRETLSEDQLRLLEKTRAEVARKRSGAGRGGAGAGAGGARRVTPGESGTDYSMSSGGESDASGDGGGDLDSYRELYSARG</sequence>
<keyword evidence="3" id="KW-0175">Coiled coil</keyword>
<dbReference type="PANTHER" id="PTHR24119:SF0">
    <property type="entry name" value="ACYL-COA-BINDING DOMAIN-CONTAINING PROTEIN 6"/>
    <property type="match status" value="1"/>
</dbReference>
<dbReference type="AlphaFoldDB" id="C1MM05"/>
<feature type="region of interest" description="Disordered" evidence="4">
    <location>
        <begin position="86"/>
        <end position="167"/>
    </location>
</feature>
<keyword evidence="1" id="KW-0446">Lipid-binding</keyword>
<dbReference type="RefSeq" id="XP_003057311.1">
    <property type="nucleotide sequence ID" value="XM_003057265.1"/>
</dbReference>
<dbReference type="Pfam" id="PF12796">
    <property type="entry name" value="Ank_2"/>
    <property type="match status" value="1"/>
</dbReference>
<feature type="region of interest" description="Disordered" evidence="4">
    <location>
        <begin position="287"/>
        <end position="347"/>
    </location>
</feature>
<dbReference type="Proteomes" id="UP000001876">
    <property type="component" value="Unassembled WGS sequence"/>
</dbReference>
<dbReference type="GeneID" id="9682750"/>
<dbReference type="SMART" id="SM00248">
    <property type="entry name" value="ANK"/>
    <property type="match status" value="3"/>
</dbReference>
<keyword evidence="2" id="KW-0040">ANK repeat</keyword>
<dbReference type="OMA" id="LHYCYGY"/>
<feature type="coiled-coil region" evidence="3">
    <location>
        <begin position="46"/>
        <end position="80"/>
    </location>
</feature>
<protein>
    <submittedName>
        <fullName evidence="5">Predicted protein</fullName>
    </submittedName>
</protein>
<dbReference type="SUPFAM" id="SSF48403">
    <property type="entry name" value="Ankyrin repeat"/>
    <property type="match status" value="1"/>
</dbReference>
<dbReference type="PROSITE" id="PS50297">
    <property type="entry name" value="ANK_REP_REGION"/>
    <property type="match status" value="1"/>
</dbReference>
<keyword evidence="6" id="KW-1185">Reference proteome</keyword>
<name>C1MM05_MICPC</name>
<evidence type="ECO:0000256" key="3">
    <source>
        <dbReference type="SAM" id="Coils"/>
    </source>
</evidence>
<evidence type="ECO:0000313" key="5">
    <source>
        <dbReference type="EMBL" id="EEH58956.1"/>
    </source>
</evidence>
<dbReference type="GO" id="GO:0000062">
    <property type="term" value="F:fatty-acyl-CoA binding"/>
    <property type="evidence" value="ECO:0007669"/>
    <property type="project" value="TreeGrafter"/>
</dbReference>
<accession>C1MM05</accession>
<evidence type="ECO:0000256" key="2">
    <source>
        <dbReference type="PROSITE-ProRule" id="PRU00023"/>
    </source>
</evidence>
<dbReference type="PANTHER" id="PTHR24119">
    <property type="entry name" value="ACYL-COA-BINDING DOMAIN-CONTAINING PROTEIN 6"/>
    <property type="match status" value="1"/>
</dbReference>
<reference evidence="5 6" key="1">
    <citation type="journal article" date="2009" name="Science">
        <title>Green evolution and dynamic adaptations revealed by genomes of the marine picoeukaryotes Micromonas.</title>
        <authorList>
            <person name="Worden A.Z."/>
            <person name="Lee J.H."/>
            <person name="Mock T."/>
            <person name="Rouze P."/>
            <person name="Simmons M.P."/>
            <person name="Aerts A.L."/>
            <person name="Allen A.E."/>
            <person name="Cuvelier M.L."/>
            <person name="Derelle E."/>
            <person name="Everett M.V."/>
            <person name="Foulon E."/>
            <person name="Grimwood J."/>
            <person name="Gundlach H."/>
            <person name="Henrissat B."/>
            <person name="Napoli C."/>
            <person name="McDonald S.M."/>
            <person name="Parker M.S."/>
            <person name="Rombauts S."/>
            <person name="Salamov A."/>
            <person name="Von Dassow P."/>
            <person name="Badger J.H."/>
            <person name="Coutinho P.M."/>
            <person name="Demir E."/>
            <person name="Dubchak I."/>
            <person name="Gentemann C."/>
            <person name="Eikrem W."/>
            <person name="Gready J.E."/>
            <person name="John U."/>
            <person name="Lanier W."/>
            <person name="Lindquist E.A."/>
            <person name="Lucas S."/>
            <person name="Mayer K.F."/>
            <person name="Moreau H."/>
            <person name="Not F."/>
            <person name="Otillar R."/>
            <person name="Panaud O."/>
            <person name="Pangilinan J."/>
            <person name="Paulsen I."/>
            <person name="Piegu B."/>
            <person name="Poliakov A."/>
            <person name="Robbens S."/>
            <person name="Schmutz J."/>
            <person name="Toulza E."/>
            <person name="Wyss T."/>
            <person name="Zelensky A."/>
            <person name="Zhou K."/>
            <person name="Armbrust E.V."/>
            <person name="Bhattacharya D."/>
            <person name="Goodenough U.W."/>
            <person name="Van de Peer Y."/>
            <person name="Grigoriev I.V."/>
        </authorList>
    </citation>
    <scope>NUCLEOTIDE SEQUENCE [LARGE SCALE GENOMIC DNA]</scope>
    <source>
        <strain evidence="5 6">CCMP1545</strain>
    </source>
</reference>
<dbReference type="OrthoDB" id="498523at2759"/>
<evidence type="ECO:0000256" key="1">
    <source>
        <dbReference type="ARBA" id="ARBA00023121"/>
    </source>
</evidence>
<dbReference type="eggNOG" id="ENOG502S7JB">
    <property type="taxonomic scope" value="Eukaryota"/>
</dbReference>